<keyword evidence="3" id="KW-1185">Reference proteome</keyword>
<accession>A0A1H6YAT8</accession>
<sequence>MLTDNIEIISIIVAILGSAAIIINSRILAEKRDVYTPAYNKVNENINTLEYNKGTGEFAKIWRSFDSHIQDKIAEDNFHGWLVRFDAKISELNRFLYNFQLNLESVSNSSDYIVELDGRYFFDIGGTRGQVLLDEFINHHGFIFVTTSNKSDLWENLRENSERGYHHTEIKNWGPTDERIDLLWECREETYRNDISFTGAPNEVYRKAIQLARDANNHLAKKV</sequence>
<keyword evidence="1" id="KW-1133">Transmembrane helix</keyword>
<evidence type="ECO:0000256" key="1">
    <source>
        <dbReference type="SAM" id="Phobius"/>
    </source>
</evidence>
<name>A0A1H6YAT8_9EURY</name>
<dbReference type="EMBL" id="FNYR01000066">
    <property type="protein sequence ID" value="SEJ38413.1"/>
    <property type="molecule type" value="Genomic_DNA"/>
</dbReference>
<dbReference type="Proteomes" id="UP000198888">
    <property type="component" value="Unassembled WGS sequence"/>
</dbReference>
<dbReference type="RefSeq" id="WP_143054209.1">
    <property type="nucleotide sequence ID" value="NZ_FNYR01000066.1"/>
</dbReference>
<keyword evidence="1" id="KW-0812">Transmembrane</keyword>
<dbReference type="AlphaFoldDB" id="A0A1H6YAT8"/>
<protein>
    <submittedName>
        <fullName evidence="2">Uncharacterized protein</fullName>
    </submittedName>
</protein>
<dbReference type="OrthoDB" id="378404at2157"/>
<reference evidence="2 3" key="1">
    <citation type="submission" date="2016-10" db="EMBL/GenBank/DDBJ databases">
        <authorList>
            <person name="de Groot N.N."/>
        </authorList>
    </citation>
    <scope>NUCLEOTIDE SEQUENCE [LARGE SCALE GENOMIC DNA]</scope>
    <source>
        <strain evidence="2 3">DSM 22187</strain>
    </source>
</reference>
<gene>
    <name evidence="2" type="ORF">SAMN05444271_1666</name>
</gene>
<evidence type="ECO:0000313" key="3">
    <source>
        <dbReference type="Proteomes" id="UP000198888"/>
    </source>
</evidence>
<organism evidence="2 3">
    <name type="scientific">Halohasta litchfieldiae</name>
    <dbReference type="NCBI Taxonomy" id="1073996"/>
    <lineage>
        <taxon>Archaea</taxon>
        <taxon>Methanobacteriati</taxon>
        <taxon>Methanobacteriota</taxon>
        <taxon>Stenosarchaea group</taxon>
        <taxon>Halobacteria</taxon>
        <taxon>Halobacteriales</taxon>
        <taxon>Haloferacaceae</taxon>
        <taxon>Halohasta</taxon>
    </lineage>
</organism>
<evidence type="ECO:0000313" key="2">
    <source>
        <dbReference type="EMBL" id="SEJ38413.1"/>
    </source>
</evidence>
<feature type="transmembrane region" description="Helical" evidence="1">
    <location>
        <begin position="6"/>
        <end position="23"/>
    </location>
</feature>
<proteinExistence type="predicted"/>
<keyword evidence="1" id="KW-0472">Membrane</keyword>